<dbReference type="PROSITE" id="PS51257">
    <property type="entry name" value="PROKAR_LIPOPROTEIN"/>
    <property type="match status" value="1"/>
</dbReference>
<sequence length="177" mass="19724">MIRKGFTIAALALALLTACEREKTRVVTTFVSETEATWAADSARVELRGFTRAEELLTERGPLPEAVRALFPTYTEEYKYELYAVTTSIVEPLDNRLALVVDEEASLLGYEADNLAGLAEGKRGCWLSGGATDEGNTYSWRTHLLHITRVVNGEDVDVWLPLSPFGLLYSCEVYRVE</sequence>
<evidence type="ECO:0008006" key="3">
    <source>
        <dbReference type="Google" id="ProtNLM"/>
    </source>
</evidence>
<reference evidence="1" key="1">
    <citation type="journal article" date="2021" name="PeerJ">
        <title>Extensive microbial diversity within the chicken gut microbiome revealed by metagenomics and culture.</title>
        <authorList>
            <person name="Gilroy R."/>
            <person name="Ravi A."/>
            <person name="Getino M."/>
            <person name="Pursley I."/>
            <person name="Horton D.L."/>
            <person name="Alikhan N.F."/>
            <person name="Baker D."/>
            <person name="Gharbi K."/>
            <person name="Hall N."/>
            <person name="Watson M."/>
            <person name="Adriaenssens E.M."/>
            <person name="Foster-Nyarko E."/>
            <person name="Jarju S."/>
            <person name="Secka A."/>
            <person name="Antonio M."/>
            <person name="Oren A."/>
            <person name="Chaudhuri R.R."/>
            <person name="La Ragione R."/>
            <person name="Hildebrand F."/>
            <person name="Pallen M.J."/>
        </authorList>
    </citation>
    <scope>NUCLEOTIDE SEQUENCE</scope>
    <source>
        <strain evidence="1">ChiHecec2B26-12326</strain>
    </source>
</reference>
<comment type="caution">
    <text evidence="1">The sequence shown here is derived from an EMBL/GenBank/DDBJ whole genome shotgun (WGS) entry which is preliminary data.</text>
</comment>
<dbReference type="AlphaFoldDB" id="A0A9D2BQG5"/>
<dbReference type="EMBL" id="DXEN01000041">
    <property type="protein sequence ID" value="HIX86096.1"/>
    <property type="molecule type" value="Genomic_DNA"/>
</dbReference>
<protein>
    <recommendedName>
        <fullName evidence="3">Lipoprotein</fullName>
    </recommendedName>
</protein>
<gene>
    <name evidence="1" type="ORF">H9848_05770</name>
</gene>
<name>A0A9D2BQG5_9BACT</name>
<evidence type="ECO:0000313" key="2">
    <source>
        <dbReference type="Proteomes" id="UP000823847"/>
    </source>
</evidence>
<proteinExistence type="predicted"/>
<dbReference type="Proteomes" id="UP000823847">
    <property type="component" value="Unassembled WGS sequence"/>
</dbReference>
<evidence type="ECO:0000313" key="1">
    <source>
        <dbReference type="EMBL" id="HIX86096.1"/>
    </source>
</evidence>
<accession>A0A9D2BQG5</accession>
<organism evidence="1 2">
    <name type="scientific">Candidatus Parabacteroides intestinigallinarum</name>
    <dbReference type="NCBI Taxonomy" id="2838722"/>
    <lineage>
        <taxon>Bacteria</taxon>
        <taxon>Pseudomonadati</taxon>
        <taxon>Bacteroidota</taxon>
        <taxon>Bacteroidia</taxon>
        <taxon>Bacteroidales</taxon>
        <taxon>Tannerellaceae</taxon>
        <taxon>Parabacteroides</taxon>
    </lineage>
</organism>
<reference evidence="1" key="2">
    <citation type="submission" date="2021-04" db="EMBL/GenBank/DDBJ databases">
        <authorList>
            <person name="Gilroy R."/>
        </authorList>
    </citation>
    <scope>NUCLEOTIDE SEQUENCE</scope>
    <source>
        <strain evidence="1">ChiHecec2B26-12326</strain>
    </source>
</reference>